<dbReference type="PANTHER" id="PTHR46411:SF3">
    <property type="entry name" value="AAA+ ATPASE DOMAIN-CONTAINING PROTEIN"/>
    <property type="match status" value="1"/>
</dbReference>
<dbReference type="EMBL" id="ML977516">
    <property type="protein sequence ID" value="KAF2125251.1"/>
    <property type="molecule type" value="Genomic_DNA"/>
</dbReference>
<evidence type="ECO:0000259" key="2">
    <source>
        <dbReference type="Pfam" id="PF22942"/>
    </source>
</evidence>
<dbReference type="Proteomes" id="UP000799771">
    <property type="component" value="Unassembled WGS sequence"/>
</dbReference>
<feature type="domain" description="DUF7025" evidence="2">
    <location>
        <begin position="270"/>
        <end position="360"/>
    </location>
</feature>
<evidence type="ECO:0000313" key="4">
    <source>
        <dbReference type="Proteomes" id="UP000799771"/>
    </source>
</evidence>
<accession>A0A6A6A3T9</accession>
<evidence type="ECO:0000313" key="3">
    <source>
        <dbReference type="EMBL" id="KAF2125251.1"/>
    </source>
</evidence>
<organism evidence="3 4">
    <name type="scientific">Dothidotthia symphoricarpi CBS 119687</name>
    <dbReference type="NCBI Taxonomy" id="1392245"/>
    <lineage>
        <taxon>Eukaryota</taxon>
        <taxon>Fungi</taxon>
        <taxon>Dikarya</taxon>
        <taxon>Ascomycota</taxon>
        <taxon>Pezizomycotina</taxon>
        <taxon>Dothideomycetes</taxon>
        <taxon>Pleosporomycetidae</taxon>
        <taxon>Pleosporales</taxon>
        <taxon>Dothidotthiaceae</taxon>
        <taxon>Dothidotthia</taxon>
    </lineage>
</organism>
<evidence type="ECO:0000256" key="1">
    <source>
        <dbReference type="SAM" id="MobiDB-lite"/>
    </source>
</evidence>
<gene>
    <name evidence="3" type="ORF">P153DRAFT_110524</name>
</gene>
<feature type="compositionally biased region" description="Polar residues" evidence="1">
    <location>
        <begin position="52"/>
        <end position="65"/>
    </location>
</feature>
<proteinExistence type="predicted"/>
<dbReference type="RefSeq" id="XP_033519643.1">
    <property type="nucleotide sequence ID" value="XM_033661900.1"/>
</dbReference>
<protein>
    <recommendedName>
        <fullName evidence="2">DUF7025 domain-containing protein</fullName>
    </recommendedName>
</protein>
<sequence>MGRGRFTTTARLLPQYKAKVSFNSTAKGKSTKKSRPNINARLKAGREHYSDETTSTASEELSNGEMNVEGHSVDDGDQHVKTEVTKTANKTIEDITDKQEESKEEQDSFAYVGVGLDENVDSNRGQLCELHNYDSRPNSKGEHVVLRTGSKFTIDEDGEKSPEAALVFTRYITKHGMMYYTTLRINSPLICKALREVIVSYPEIDIDTCSSTILFDKPKCLFHYRNELEQYAKASDEPSMKEHVAFCLKYMKKSLRKEISIFDGMMQGQVAQPGITYKELWMAFRPGALVYRKGQDSERIYKFVSMDEEKDDKEREFWHMNLEQLESNGRVFGRTEECVKIDHYEGFKPLKDLFIYPLEHVEELDAVKERLISRGKKYESLHGVHYRMYEGRWRGTAGCKGCDVTQVTATVLSKPGD</sequence>
<dbReference type="Pfam" id="PF22942">
    <property type="entry name" value="DUF7025"/>
    <property type="match status" value="1"/>
</dbReference>
<dbReference type="OrthoDB" id="10042665at2759"/>
<feature type="region of interest" description="Disordered" evidence="1">
    <location>
        <begin position="21"/>
        <end position="78"/>
    </location>
</feature>
<dbReference type="AlphaFoldDB" id="A0A6A6A3T9"/>
<dbReference type="InterPro" id="IPR054289">
    <property type="entry name" value="DUF7025"/>
</dbReference>
<dbReference type="GeneID" id="54402332"/>
<name>A0A6A6A3T9_9PLEO</name>
<keyword evidence="4" id="KW-1185">Reference proteome</keyword>
<dbReference type="PANTHER" id="PTHR46411">
    <property type="entry name" value="FAMILY ATPASE, PUTATIVE-RELATED"/>
    <property type="match status" value="1"/>
</dbReference>
<reference evidence="3" key="1">
    <citation type="journal article" date="2020" name="Stud. Mycol.">
        <title>101 Dothideomycetes genomes: a test case for predicting lifestyles and emergence of pathogens.</title>
        <authorList>
            <person name="Haridas S."/>
            <person name="Albert R."/>
            <person name="Binder M."/>
            <person name="Bloem J."/>
            <person name="Labutti K."/>
            <person name="Salamov A."/>
            <person name="Andreopoulos B."/>
            <person name="Baker S."/>
            <person name="Barry K."/>
            <person name="Bills G."/>
            <person name="Bluhm B."/>
            <person name="Cannon C."/>
            <person name="Castanera R."/>
            <person name="Culley D."/>
            <person name="Daum C."/>
            <person name="Ezra D."/>
            <person name="Gonzalez J."/>
            <person name="Henrissat B."/>
            <person name="Kuo A."/>
            <person name="Liang C."/>
            <person name="Lipzen A."/>
            <person name="Lutzoni F."/>
            <person name="Magnuson J."/>
            <person name="Mondo S."/>
            <person name="Nolan M."/>
            <person name="Ohm R."/>
            <person name="Pangilinan J."/>
            <person name="Park H.-J."/>
            <person name="Ramirez L."/>
            <person name="Alfaro M."/>
            <person name="Sun H."/>
            <person name="Tritt A."/>
            <person name="Yoshinaga Y."/>
            <person name="Zwiers L.-H."/>
            <person name="Turgeon B."/>
            <person name="Goodwin S."/>
            <person name="Spatafora J."/>
            <person name="Crous P."/>
            <person name="Grigoriev I."/>
        </authorList>
    </citation>
    <scope>NUCLEOTIDE SEQUENCE</scope>
    <source>
        <strain evidence="3">CBS 119687</strain>
    </source>
</reference>